<dbReference type="Pfam" id="PF13183">
    <property type="entry name" value="Fer4_8"/>
    <property type="match status" value="1"/>
</dbReference>
<accession>A0A7C3CJR2</accession>
<evidence type="ECO:0000313" key="7">
    <source>
        <dbReference type="EMBL" id="HFC97431.1"/>
    </source>
</evidence>
<dbReference type="AlphaFoldDB" id="A0A7C3CJR2"/>
<reference evidence="7" key="1">
    <citation type="journal article" date="2020" name="mSystems">
        <title>Genome- and Community-Level Interaction Insights into Carbon Utilization and Element Cycling Functions of Hydrothermarchaeota in Hydrothermal Sediment.</title>
        <authorList>
            <person name="Zhou Z."/>
            <person name="Liu Y."/>
            <person name="Xu W."/>
            <person name="Pan J."/>
            <person name="Luo Z.H."/>
            <person name="Li M."/>
        </authorList>
    </citation>
    <scope>NUCLEOTIDE SEQUENCE [LARGE SCALE GENOMIC DNA]</scope>
    <source>
        <strain evidence="7">HyVt-483</strain>
    </source>
</reference>
<dbReference type="PROSITE" id="PS51379">
    <property type="entry name" value="4FE4S_FER_2"/>
    <property type="match status" value="2"/>
</dbReference>
<dbReference type="Pfam" id="PF02754">
    <property type="entry name" value="CCG"/>
    <property type="match status" value="1"/>
</dbReference>
<comment type="caution">
    <text evidence="7">The sequence shown here is derived from an EMBL/GenBank/DDBJ whole genome shotgun (WGS) entry which is preliminary data.</text>
</comment>
<dbReference type="Proteomes" id="UP000886043">
    <property type="component" value="Unassembled WGS sequence"/>
</dbReference>
<dbReference type="PANTHER" id="PTHR32479">
    <property type="entry name" value="GLYCOLATE OXIDASE IRON-SULFUR SUBUNIT"/>
    <property type="match status" value="1"/>
</dbReference>
<dbReference type="GO" id="GO:0046872">
    <property type="term" value="F:metal ion binding"/>
    <property type="evidence" value="ECO:0007669"/>
    <property type="project" value="UniProtKB-KW"/>
</dbReference>
<proteinExistence type="predicted"/>
<protein>
    <submittedName>
        <fullName evidence="7">(Fe-S)-binding protein</fullName>
    </submittedName>
</protein>
<dbReference type="InterPro" id="IPR017900">
    <property type="entry name" value="4Fe4S_Fe_S_CS"/>
</dbReference>
<dbReference type="PROSITE" id="PS00198">
    <property type="entry name" value="4FE4S_FER_1"/>
    <property type="match status" value="2"/>
</dbReference>
<evidence type="ECO:0000256" key="5">
    <source>
        <dbReference type="ARBA" id="ARBA00023014"/>
    </source>
</evidence>
<dbReference type="InterPro" id="IPR004017">
    <property type="entry name" value="Cys_rich_dom"/>
</dbReference>
<organism evidence="7">
    <name type="scientific">Thermosulfurimonas dismutans</name>
    <dbReference type="NCBI Taxonomy" id="999894"/>
    <lineage>
        <taxon>Bacteria</taxon>
        <taxon>Pseudomonadati</taxon>
        <taxon>Thermodesulfobacteriota</taxon>
        <taxon>Thermodesulfobacteria</taxon>
        <taxon>Thermodesulfobacteriales</taxon>
        <taxon>Thermodesulfobacteriaceae</taxon>
        <taxon>Thermosulfurimonas</taxon>
    </lineage>
</organism>
<dbReference type="InterPro" id="IPR017896">
    <property type="entry name" value="4Fe4S_Fe-S-bd"/>
</dbReference>
<evidence type="ECO:0000256" key="1">
    <source>
        <dbReference type="ARBA" id="ARBA00022485"/>
    </source>
</evidence>
<keyword evidence="5" id="KW-0411">Iron-sulfur</keyword>
<dbReference type="GO" id="GO:0016491">
    <property type="term" value="F:oxidoreductase activity"/>
    <property type="evidence" value="ECO:0007669"/>
    <property type="project" value="UniProtKB-ARBA"/>
</dbReference>
<dbReference type="PANTHER" id="PTHR32479:SF19">
    <property type="entry name" value="ANAEROBIC GLYCEROL-3-PHOSPHATE DEHYDROGENASE SUBUNIT C"/>
    <property type="match status" value="1"/>
</dbReference>
<feature type="domain" description="4Fe-4S ferredoxin-type" evidence="6">
    <location>
        <begin position="41"/>
        <end position="71"/>
    </location>
</feature>
<feature type="domain" description="4Fe-4S ferredoxin-type" evidence="6">
    <location>
        <begin position="1"/>
        <end position="20"/>
    </location>
</feature>
<keyword evidence="4" id="KW-0408">Iron</keyword>
<evidence type="ECO:0000259" key="6">
    <source>
        <dbReference type="PROSITE" id="PS51379"/>
    </source>
</evidence>
<dbReference type="Gene3D" id="3.30.70.20">
    <property type="match status" value="1"/>
</dbReference>
<evidence type="ECO:0000256" key="4">
    <source>
        <dbReference type="ARBA" id="ARBA00023004"/>
    </source>
</evidence>
<dbReference type="SUPFAM" id="SSF46548">
    <property type="entry name" value="alpha-helical ferredoxin"/>
    <property type="match status" value="1"/>
</dbReference>
<keyword evidence="1" id="KW-0004">4Fe-4S</keyword>
<evidence type="ECO:0000256" key="3">
    <source>
        <dbReference type="ARBA" id="ARBA00022737"/>
    </source>
</evidence>
<sequence>MKRPDLSLCSRCGRCLSVCPLYLETRLETYSPRGRIFLLEKGLKNHPSIRFCLRCGRCTMACPNRVRLAEYLALEPELSPPFPVKTAGSFLKGRDPSSSRKIPAPRSGSPTLFLSCGALYFYPEGTQKFIRRLQESGLDPGLSPPLCCGLPFLTLGWTSLFRQKALETLKALSDTRGPILVLCASCLWTLTDLYPLFFAGEPEEETVHEIVSRVGDALESALRHFPEAFPEGLVLHLSCHLRKNPRDIPFPTLSACCGAHHPFLPRPFREELLRSPPYLLATACTACYLKLKYSLSSPPDVRHWAEYLSV</sequence>
<gene>
    <name evidence="7" type="ORF">ENJ40_03090</name>
</gene>
<evidence type="ECO:0000256" key="2">
    <source>
        <dbReference type="ARBA" id="ARBA00022723"/>
    </source>
</evidence>
<keyword evidence="3" id="KW-0677">Repeat</keyword>
<dbReference type="GO" id="GO:0051539">
    <property type="term" value="F:4 iron, 4 sulfur cluster binding"/>
    <property type="evidence" value="ECO:0007669"/>
    <property type="project" value="UniProtKB-KW"/>
</dbReference>
<name>A0A7C3CJR2_9BACT</name>
<dbReference type="EMBL" id="DRMH01000034">
    <property type="protein sequence ID" value="HFC97431.1"/>
    <property type="molecule type" value="Genomic_DNA"/>
</dbReference>
<keyword evidence="2" id="KW-0479">Metal-binding</keyword>